<dbReference type="AlphaFoldDB" id="G8ZRT5"/>
<dbReference type="Proteomes" id="UP000005627">
    <property type="component" value="Chromosome 3"/>
</dbReference>
<dbReference type="InParanoid" id="G8ZRT5"/>
<evidence type="ECO:0000313" key="3">
    <source>
        <dbReference type="Proteomes" id="UP000005627"/>
    </source>
</evidence>
<evidence type="ECO:0000313" key="2">
    <source>
        <dbReference type="EMBL" id="CCE91227.1"/>
    </source>
</evidence>
<dbReference type="Pfam" id="PF20993">
    <property type="entry name" value="CENPH"/>
    <property type="match status" value="1"/>
</dbReference>
<sequence>MERVQELEREHVQLYGELLKALDKLYQLQRGHGRIRDKDAESTLATRRQLQMSIEKSAAMIRTLERLLKYEGNPDMGLTTTEDLLALRLGKLMQENYEMDYDVAEFMKREDKVRQELREERLQYSRLTTRLRELSDKINSQKDTPDESDKIKSIPTLGRSEIIDQNERIEELLIALKIHGGYDPML</sequence>
<reference evidence="2 3" key="1">
    <citation type="journal article" date="2011" name="Proc. Natl. Acad. Sci. U.S.A.">
        <title>Evolutionary erosion of yeast sex chromosomes by mating-type switching accidents.</title>
        <authorList>
            <person name="Gordon J.L."/>
            <person name="Armisen D."/>
            <person name="Proux-Wera E."/>
            <person name="Oheigeartaigh S.S."/>
            <person name="Byrne K.P."/>
            <person name="Wolfe K.H."/>
        </authorList>
    </citation>
    <scope>NUCLEOTIDE SEQUENCE [LARGE SCALE GENOMIC DNA]</scope>
    <source>
        <strain evidence="3">ATCC 10662 / CBS 1146 / NBRC 0425 / NCYC 2629 / NRRL Y-866</strain>
    </source>
</reference>
<accession>G8ZRT5</accession>
<protein>
    <submittedName>
        <fullName evidence="2">Uncharacterized protein</fullName>
    </submittedName>
</protein>
<dbReference type="GO" id="GO:0034087">
    <property type="term" value="P:establishment of mitotic sister chromatid cohesion"/>
    <property type="evidence" value="ECO:0007669"/>
    <property type="project" value="EnsemblFungi"/>
</dbReference>
<dbReference type="OrthoDB" id="4035717at2759"/>
<gene>
    <name evidence="2" type="primary">TDEL0C03380</name>
    <name evidence="2" type="ORF">TDEL_0C03380</name>
</gene>
<dbReference type="InterPro" id="IPR048744">
    <property type="entry name" value="MCM16"/>
</dbReference>
<dbReference type="STRING" id="1076872.G8ZRT5"/>
<keyword evidence="1" id="KW-0175">Coiled coil</keyword>
<keyword evidence="3" id="KW-1185">Reference proteome</keyword>
<dbReference type="FunCoup" id="G8ZRT5">
    <property type="interactions" value="83"/>
</dbReference>
<dbReference type="RefSeq" id="XP_003680438.1">
    <property type="nucleotide sequence ID" value="XM_003680390.1"/>
</dbReference>
<dbReference type="EMBL" id="HE616744">
    <property type="protein sequence ID" value="CCE91227.1"/>
    <property type="molecule type" value="Genomic_DNA"/>
</dbReference>
<dbReference type="GO" id="GO:0000776">
    <property type="term" value="C:kinetochore"/>
    <property type="evidence" value="ECO:0007669"/>
    <property type="project" value="EnsemblFungi"/>
</dbReference>
<feature type="coiled-coil region" evidence="1">
    <location>
        <begin position="117"/>
        <end position="144"/>
    </location>
</feature>
<proteinExistence type="predicted"/>
<dbReference type="KEGG" id="tdl:TDEL_0C03380"/>
<name>G8ZRT5_TORDE</name>
<dbReference type="GO" id="GO:0007059">
    <property type="term" value="P:chromosome segregation"/>
    <property type="evidence" value="ECO:0007669"/>
    <property type="project" value="EnsemblFungi"/>
</dbReference>
<evidence type="ECO:0000256" key="1">
    <source>
        <dbReference type="SAM" id="Coils"/>
    </source>
</evidence>
<organism evidence="2 3">
    <name type="scientific">Torulaspora delbrueckii</name>
    <name type="common">Yeast</name>
    <name type="synonym">Candida colliculosa</name>
    <dbReference type="NCBI Taxonomy" id="4950"/>
    <lineage>
        <taxon>Eukaryota</taxon>
        <taxon>Fungi</taxon>
        <taxon>Dikarya</taxon>
        <taxon>Ascomycota</taxon>
        <taxon>Saccharomycotina</taxon>
        <taxon>Saccharomycetes</taxon>
        <taxon>Saccharomycetales</taxon>
        <taxon>Saccharomycetaceae</taxon>
        <taxon>Torulaspora</taxon>
    </lineage>
</organism>
<dbReference type="HOGENOM" id="CLU_096885_0_0_1"/>
<dbReference type="eggNOG" id="ENOG502S9DX">
    <property type="taxonomic scope" value="Eukaryota"/>
</dbReference>
<dbReference type="GeneID" id="11500562"/>